<name>A0A1Y2L0E6_9PROT</name>
<keyword evidence="1" id="KW-0812">Transmembrane</keyword>
<gene>
    <name evidence="2" type="ORF">TMES_11625</name>
</gene>
<protein>
    <submittedName>
        <fullName evidence="2">Uncharacterized protein</fullName>
    </submittedName>
</protein>
<evidence type="ECO:0000313" key="2">
    <source>
        <dbReference type="EMBL" id="OSQ38462.1"/>
    </source>
</evidence>
<keyword evidence="1" id="KW-1133">Transmembrane helix</keyword>
<reference evidence="2 3" key="1">
    <citation type="submission" date="2014-03" db="EMBL/GenBank/DDBJ databases">
        <title>The draft genome sequence of Thalassospira mesophila JCM 18969.</title>
        <authorList>
            <person name="Lai Q."/>
            <person name="Shao Z."/>
        </authorList>
    </citation>
    <scope>NUCLEOTIDE SEQUENCE [LARGE SCALE GENOMIC DNA]</scope>
    <source>
        <strain evidence="2 3">JCM 18969</strain>
    </source>
</reference>
<dbReference type="OrthoDB" id="8601734at2"/>
<organism evidence="2 3">
    <name type="scientific">Thalassospira mesophila</name>
    <dbReference type="NCBI Taxonomy" id="1293891"/>
    <lineage>
        <taxon>Bacteria</taxon>
        <taxon>Pseudomonadati</taxon>
        <taxon>Pseudomonadota</taxon>
        <taxon>Alphaproteobacteria</taxon>
        <taxon>Rhodospirillales</taxon>
        <taxon>Thalassospiraceae</taxon>
        <taxon>Thalassospira</taxon>
    </lineage>
</organism>
<dbReference type="RefSeq" id="WP_085582647.1">
    <property type="nucleotide sequence ID" value="NZ_JFKA01000004.1"/>
</dbReference>
<sequence>MFVFIFTTIVVGFACAGFIMLGFRLTGRKAPKYLIPLTAALGMFGYMIWDDYSWFDRVSSRLPPQVEITQTYVTTAPYKPWTLLVAPVNRFSAIDGDKTITNPANAAQKQITTIYLQKSHLTLATTRLIDCDTRLASFITPDTALDGNGFPTQIDDAKPLESNDPAMVYACE</sequence>
<accession>A0A1Y2L0E6</accession>
<keyword evidence="1" id="KW-0472">Membrane</keyword>
<dbReference type="AlphaFoldDB" id="A0A1Y2L0E6"/>
<comment type="caution">
    <text evidence="2">The sequence shown here is derived from an EMBL/GenBank/DDBJ whole genome shotgun (WGS) entry which is preliminary data.</text>
</comment>
<dbReference type="EMBL" id="JFKA01000004">
    <property type="protein sequence ID" value="OSQ38462.1"/>
    <property type="molecule type" value="Genomic_DNA"/>
</dbReference>
<feature type="transmembrane region" description="Helical" evidence="1">
    <location>
        <begin position="6"/>
        <end position="26"/>
    </location>
</feature>
<keyword evidence="3" id="KW-1185">Reference proteome</keyword>
<proteinExistence type="predicted"/>
<evidence type="ECO:0000256" key="1">
    <source>
        <dbReference type="SAM" id="Phobius"/>
    </source>
</evidence>
<dbReference type="STRING" id="1293891.TMES_11625"/>
<dbReference type="Proteomes" id="UP000193391">
    <property type="component" value="Unassembled WGS sequence"/>
</dbReference>
<feature type="transmembrane region" description="Helical" evidence="1">
    <location>
        <begin position="33"/>
        <end position="49"/>
    </location>
</feature>
<evidence type="ECO:0000313" key="3">
    <source>
        <dbReference type="Proteomes" id="UP000193391"/>
    </source>
</evidence>